<dbReference type="Gene3D" id="1.10.10.1320">
    <property type="entry name" value="Anti-sigma factor, zinc-finger domain"/>
    <property type="match status" value="1"/>
</dbReference>
<evidence type="ECO:0000313" key="5">
    <source>
        <dbReference type="EMBL" id="GAA4083229.1"/>
    </source>
</evidence>
<dbReference type="InterPro" id="IPR041916">
    <property type="entry name" value="Anti_sigma_zinc_sf"/>
</dbReference>
<name>A0ABP7W8Q1_9ACTN</name>
<dbReference type="EMBL" id="BAAAZG010000036">
    <property type="protein sequence ID" value="GAA4083229.1"/>
    <property type="molecule type" value="Genomic_DNA"/>
</dbReference>
<accession>A0ABP7W8Q1</accession>
<proteinExistence type="predicted"/>
<organism evidence="5 6">
    <name type="scientific">Actinomadura miaoliensis</name>
    <dbReference type="NCBI Taxonomy" id="430685"/>
    <lineage>
        <taxon>Bacteria</taxon>
        <taxon>Bacillati</taxon>
        <taxon>Actinomycetota</taxon>
        <taxon>Actinomycetes</taxon>
        <taxon>Streptosporangiales</taxon>
        <taxon>Thermomonosporaceae</taxon>
        <taxon>Actinomadura</taxon>
    </lineage>
</organism>
<keyword evidence="3" id="KW-1133">Transmembrane helix</keyword>
<comment type="caution">
    <text evidence="5">The sequence shown here is derived from an EMBL/GenBank/DDBJ whole genome shotgun (WGS) entry which is preliminary data.</text>
</comment>
<gene>
    <name evidence="5" type="primary">rsuA</name>
    <name evidence="5" type="ORF">GCM10022214_48430</name>
</gene>
<keyword evidence="1" id="KW-0805">Transcription regulation</keyword>
<evidence type="ECO:0000256" key="3">
    <source>
        <dbReference type="SAM" id="Phobius"/>
    </source>
</evidence>
<evidence type="ECO:0000259" key="4">
    <source>
        <dbReference type="Pfam" id="PF13490"/>
    </source>
</evidence>
<evidence type="ECO:0000256" key="1">
    <source>
        <dbReference type="ARBA" id="ARBA00023015"/>
    </source>
</evidence>
<reference evidence="6" key="1">
    <citation type="journal article" date="2019" name="Int. J. Syst. Evol. Microbiol.">
        <title>The Global Catalogue of Microorganisms (GCM) 10K type strain sequencing project: providing services to taxonomists for standard genome sequencing and annotation.</title>
        <authorList>
            <consortium name="The Broad Institute Genomics Platform"/>
            <consortium name="The Broad Institute Genome Sequencing Center for Infectious Disease"/>
            <person name="Wu L."/>
            <person name="Ma J."/>
        </authorList>
    </citation>
    <scope>NUCLEOTIDE SEQUENCE [LARGE SCALE GENOMIC DNA]</scope>
    <source>
        <strain evidence="6">JCM 16702</strain>
    </source>
</reference>
<evidence type="ECO:0000256" key="2">
    <source>
        <dbReference type="ARBA" id="ARBA00023163"/>
    </source>
</evidence>
<keyword evidence="2" id="KW-0804">Transcription</keyword>
<evidence type="ECO:0000313" key="6">
    <source>
        <dbReference type="Proteomes" id="UP001500683"/>
    </source>
</evidence>
<keyword evidence="3" id="KW-0472">Membrane</keyword>
<protein>
    <submittedName>
        <fullName evidence="5">Anti-sigma U factor RsuA</fullName>
    </submittedName>
</protein>
<keyword evidence="6" id="KW-1185">Reference proteome</keyword>
<dbReference type="InterPro" id="IPR027383">
    <property type="entry name" value="Znf_put"/>
</dbReference>
<keyword evidence="3" id="KW-0812">Transmembrane</keyword>
<dbReference type="Proteomes" id="UP001500683">
    <property type="component" value="Unassembled WGS sequence"/>
</dbReference>
<dbReference type="Pfam" id="PF13490">
    <property type="entry name" value="zf-HC2"/>
    <property type="match status" value="1"/>
</dbReference>
<dbReference type="RefSeq" id="WP_344951686.1">
    <property type="nucleotide sequence ID" value="NZ_BAAAZG010000036.1"/>
</dbReference>
<sequence>MTTGTSHIDVGAYALGLLEEPDRRAFEAHLSACMPCHEELAVLRGVAAQLHGMPPIEDPRDVTPVPPPPEVVSDLLRHRARKVRRGRAGRALAGVAAGVVLLAGAFGTGLTMAGDRTGDGGGTGDGGAAAVGAGPSVRVVDGSVETLMRDGHRLTASDPGTGVTGTVAMESKLWGSRVGLRLSKVRGPLQCELVAVDRAGRAHTVAGWSVPAKGYGLPGSPAPLTLQGGTALTPAEIARFEVRTIGQGGGRTLLTVPT</sequence>
<feature type="transmembrane region" description="Helical" evidence="3">
    <location>
        <begin position="91"/>
        <end position="113"/>
    </location>
</feature>
<feature type="domain" description="Putative zinc-finger" evidence="4">
    <location>
        <begin position="10"/>
        <end position="37"/>
    </location>
</feature>